<comment type="caution">
    <text evidence="7">Lacks conserved residue(s) required for the propagation of feature annotation.</text>
</comment>
<feature type="binding site" evidence="7">
    <location>
        <position position="461"/>
    </location>
    <ligand>
        <name>meso-2,6-diaminopimelate</name>
        <dbReference type="ChEBI" id="CHEBI:57791"/>
    </ligand>
</feature>
<dbReference type="Pfam" id="PF01225">
    <property type="entry name" value="Mur_ligase"/>
    <property type="match status" value="1"/>
</dbReference>
<dbReference type="GO" id="GO:0000287">
    <property type="term" value="F:magnesium ion binding"/>
    <property type="evidence" value="ECO:0007669"/>
    <property type="project" value="UniProtKB-UniRule"/>
</dbReference>
<evidence type="ECO:0000256" key="3">
    <source>
        <dbReference type="ARBA" id="ARBA00022960"/>
    </source>
</evidence>
<evidence type="ECO:0000256" key="4">
    <source>
        <dbReference type="ARBA" id="ARBA00022984"/>
    </source>
</evidence>
<keyword evidence="7" id="KW-0460">Magnesium</keyword>
<dbReference type="GO" id="GO:0009252">
    <property type="term" value="P:peptidoglycan biosynthetic process"/>
    <property type="evidence" value="ECO:0007669"/>
    <property type="project" value="UniProtKB-UniRule"/>
</dbReference>
<dbReference type="InterPro" id="IPR035911">
    <property type="entry name" value="MurE/MurF_N"/>
</dbReference>
<dbReference type="InterPro" id="IPR036615">
    <property type="entry name" value="Mur_ligase_C_dom_sf"/>
</dbReference>
<dbReference type="InterPro" id="IPR013221">
    <property type="entry name" value="Mur_ligase_cen"/>
</dbReference>
<evidence type="ECO:0000256" key="5">
    <source>
        <dbReference type="ARBA" id="ARBA00023306"/>
    </source>
</evidence>
<dbReference type="NCBIfam" id="NF001124">
    <property type="entry name" value="PRK00139.1-2"/>
    <property type="match status" value="1"/>
</dbReference>
<dbReference type="Gene3D" id="3.90.190.20">
    <property type="entry name" value="Mur ligase, C-terminal domain"/>
    <property type="match status" value="1"/>
</dbReference>
<feature type="binding site" evidence="7">
    <location>
        <begin position="114"/>
        <end position="120"/>
    </location>
    <ligand>
        <name>ATP</name>
        <dbReference type="ChEBI" id="CHEBI:30616"/>
    </ligand>
</feature>
<dbReference type="Gene3D" id="3.40.1390.10">
    <property type="entry name" value="MurE/MurF, N-terminal domain"/>
    <property type="match status" value="1"/>
</dbReference>
<comment type="PTM">
    <text evidence="7">Carboxylation is probably crucial for Mg(2+) binding and, consequently, for the gamma-phosphate positioning of ATP.</text>
</comment>
<dbReference type="EC" id="6.3.2.13" evidence="7"/>
<gene>
    <name evidence="7" type="primary">murE</name>
    <name evidence="12" type="ORF">FHS81_000306</name>
</gene>
<feature type="domain" description="Mur ligase central" evidence="11">
    <location>
        <begin position="112"/>
        <end position="315"/>
    </location>
</feature>
<name>A0A7W6EFC1_9HYPH</name>
<keyword evidence="13" id="KW-1185">Reference proteome</keyword>
<dbReference type="GO" id="GO:0051301">
    <property type="term" value="P:cell division"/>
    <property type="evidence" value="ECO:0007669"/>
    <property type="project" value="UniProtKB-KW"/>
</dbReference>
<dbReference type="SUPFAM" id="SSF53244">
    <property type="entry name" value="MurD-like peptide ligases, peptide-binding domain"/>
    <property type="match status" value="1"/>
</dbReference>
<feature type="modified residue" description="N6-carboxylysine" evidence="7">
    <location>
        <position position="223"/>
    </location>
</feature>
<dbReference type="NCBIfam" id="TIGR01085">
    <property type="entry name" value="murE"/>
    <property type="match status" value="1"/>
</dbReference>
<comment type="cofactor">
    <cofactor evidence="7">
        <name>Mg(2+)</name>
        <dbReference type="ChEBI" id="CHEBI:18420"/>
    </cofactor>
</comment>
<dbReference type="Proteomes" id="UP000537592">
    <property type="component" value="Unassembled WGS sequence"/>
</dbReference>
<dbReference type="GO" id="GO:0008765">
    <property type="term" value="F:UDP-N-acetylmuramoylalanyl-D-glutamate-2,6-diaminopimelate ligase activity"/>
    <property type="evidence" value="ECO:0007669"/>
    <property type="project" value="UniProtKB-UniRule"/>
</dbReference>
<dbReference type="InterPro" id="IPR036565">
    <property type="entry name" value="Mur-like_cat_sf"/>
</dbReference>
<accession>A0A7W6EFC1</accession>
<feature type="binding site" evidence="7">
    <location>
        <position position="386"/>
    </location>
    <ligand>
        <name>meso-2,6-diaminopimelate</name>
        <dbReference type="ChEBI" id="CHEBI:57791"/>
    </ligand>
</feature>
<evidence type="ECO:0000256" key="8">
    <source>
        <dbReference type="RuleBase" id="RU004135"/>
    </source>
</evidence>
<feature type="binding site" evidence="7">
    <location>
        <begin position="410"/>
        <end position="413"/>
    </location>
    <ligand>
        <name>meso-2,6-diaminopimelate</name>
        <dbReference type="ChEBI" id="CHEBI:57791"/>
    </ligand>
</feature>
<feature type="binding site" evidence="7">
    <location>
        <position position="34"/>
    </location>
    <ligand>
        <name>UDP-N-acetyl-alpha-D-muramoyl-L-alanyl-D-glutamate</name>
        <dbReference type="ChEBI" id="CHEBI:83900"/>
    </ligand>
</feature>
<evidence type="ECO:0000259" key="11">
    <source>
        <dbReference type="Pfam" id="PF08245"/>
    </source>
</evidence>
<keyword evidence="7" id="KW-0547">Nucleotide-binding</keyword>
<dbReference type="GO" id="GO:0071555">
    <property type="term" value="P:cell wall organization"/>
    <property type="evidence" value="ECO:0007669"/>
    <property type="project" value="UniProtKB-KW"/>
</dbReference>
<comment type="similarity">
    <text evidence="1 7">Belongs to the MurCDEF family. MurE subfamily.</text>
</comment>
<comment type="catalytic activity">
    <reaction evidence="7">
        <text>UDP-N-acetyl-alpha-D-muramoyl-L-alanyl-D-glutamate + meso-2,6-diaminopimelate + ATP = UDP-N-acetyl-alpha-D-muramoyl-L-alanyl-gamma-D-glutamyl-meso-2,6-diaminopimelate + ADP + phosphate + H(+)</text>
        <dbReference type="Rhea" id="RHEA:23676"/>
        <dbReference type="ChEBI" id="CHEBI:15378"/>
        <dbReference type="ChEBI" id="CHEBI:30616"/>
        <dbReference type="ChEBI" id="CHEBI:43474"/>
        <dbReference type="ChEBI" id="CHEBI:57791"/>
        <dbReference type="ChEBI" id="CHEBI:83900"/>
        <dbReference type="ChEBI" id="CHEBI:83905"/>
        <dbReference type="ChEBI" id="CHEBI:456216"/>
        <dbReference type="EC" id="6.3.2.13"/>
    </reaction>
</comment>
<sequence length="492" mass="50663">MTTSSPESQPVALSSLLPEAGASDVAVTGLQLDSRRVEAGDVFFAVPGNKLDGRAFALDAARRGAAAIVGEGERPVDLPEATAWVTVANVRAAVAHAAARFYPRQPAKVLAVTGTSGKSSVADFTRQIFLVLGQSAASLGTIGVVAPSGAVYGSLTTPDSISLHRTLDELAGEGVTHLVLEASSHGLDQHRLDGVRFAAGAFTNLGRDHLDYHPDVEAYLAAKLRLFSALLPQGAPVVINADSPEAARVATVAQARGLPLIGVGVSGADVRLESVVREGFGQRLRIGHEGRTYDVTLPLAGDFQASNALVAAGLALAAGEVPERVFKALEGLTGVKGRLERVAEVNGGLIVVDYAHKPDALASVLDTLRGYATGRLVVVFGAGGDRDRGKRPLMGAIAAEKADIAIVTDDNPRSEEPAAIRAEVLAGARGAAQIVEIGDRSAAIHHAVRLLGAGDVLVVAGKGHETGQIVGQTTLPFSDHDTVLAAVAELTS</sequence>
<keyword evidence="7" id="KW-0067">ATP-binding</keyword>
<evidence type="ECO:0000256" key="7">
    <source>
        <dbReference type="HAMAP-Rule" id="MF_00208"/>
    </source>
</evidence>
<keyword evidence="3 7" id="KW-0133">Cell shape</keyword>
<protein>
    <recommendedName>
        <fullName evidence="7">UDP-N-acetylmuramoyl-L-alanyl-D-glutamate--2,6-diaminopimelate ligase</fullName>
        <ecNumber evidence="7">6.3.2.13</ecNumber>
    </recommendedName>
    <alternativeName>
        <fullName evidence="7">Meso-A2pm-adding enzyme</fullName>
    </alternativeName>
    <alternativeName>
        <fullName evidence="7">Meso-diaminopimelate-adding enzyme</fullName>
    </alternativeName>
    <alternativeName>
        <fullName evidence="7">UDP-MurNAc-L-Ala-D-Glu:meso-diaminopimelate ligase</fullName>
    </alternativeName>
    <alternativeName>
        <fullName evidence="7">UDP-MurNAc-tripeptide synthetase</fullName>
    </alternativeName>
    <alternativeName>
        <fullName evidence="7">UDP-N-acetylmuramyl-tripeptide synthetase</fullName>
    </alternativeName>
</protein>
<feature type="binding site" evidence="7">
    <location>
        <position position="191"/>
    </location>
    <ligand>
        <name>UDP-N-acetyl-alpha-D-muramoyl-L-alanyl-D-glutamate</name>
        <dbReference type="ChEBI" id="CHEBI:83900"/>
    </ligand>
</feature>
<feature type="binding site" evidence="7">
    <location>
        <begin position="156"/>
        <end position="157"/>
    </location>
    <ligand>
        <name>UDP-N-acetyl-alpha-D-muramoyl-L-alanyl-D-glutamate</name>
        <dbReference type="ChEBI" id="CHEBI:83900"/>
    </ligand>
</feature>
<keyword evidence="6 7" id="KW-0961">Cell wall biogenesis/degradation</keyword>
<evidence type="ECO:0000256" key="1">
    <source>
        <dbReference type="ARBA" id="ARBA00005898"/>
    </source>
</evidence>
<dbReference type="RefSeq" id="WP_183750272.1">
    <property type="nucleotide sequence ID" value="NZ_JACICC010000001.1"/>
</dbReference>
<evidence type="ECO:0000256" key="6">
    <source>
        <dbReference type="ARBA" id="ARBA00023316"/>
    </source>
</evidence>
<proteinExistence type="inferred from homology"/>
<keyword evidence="2 7" id="KW-0132">Cell division</keyword>
<feature type="binding site" evidence="7">
    <location>
        <position position="32"/>
    </location>
    <ligand>
        <name>UDP-N-acetyl-alpha-D-muramoyl-L-alanyl-D-glutamate</name>
        <dbReference type="ChEBI" id="CHEBI:83900"/>
    </ligand>
</feature>
<keyword evidence="4 7" id="KW-0573">Peptidoglycan synthesis</keyword>
<dbReference type="SUPFAM" id="SSF63418">
    <property type="entry name" value="MurE/MurF N-terminal domain"/>
    <property type="match status" value="1"/>
</dbReference>
<dbReference type="PANTHER" id="PTHR23135">
    <property type="entry name" value="MUR LIGASE FAMILY MEMBER"/>
    <property type="match status" value="1"/>
</dbReference>
<dbReference type="GO" id="GO:0005524">
    <property type="term" value="F:ATP binding"/>
    <property type="evidence" value="ECO:0007669"/>
    <property type="project" value="UniProtKB-UniRule"/>
</dbReference>
<dbReference type="Pfam" id="PF08245">
    <property type="entry name" value="Mur_ligase_M"/>
    <property type="match status" value="1"/>
</dbReference>
<evidence type="ECO:0000313" key="13">
    <source>
        <dbReference type="Proteomes" id="UP000537592"/>
    </source>
</evidence>
<dbReference type="Pfam" id="PF02875">
    <property type="entry name" value="Mur_ligase_C"/>
    <property type="match status" value="1"/>
</dbReference>
<comment type="caution">
    <text evidence="12">The sequence shown here is derived from an EMBL/GenBank/DDBJ whole genome shotgun (WGS) entry which is preliminary data.</text>
</comment>
<dbReference type="SUPFAM" id="SSF53623">
    <property type="entry name" value="MurD-like peptide ligases, catalytic domain"/>
    <property type="match status" value="1"/>
</dbReference>
<dbReference type="InterPro" id="IPR005761">
    <property type="entry name" value="UDP-N-AcMur-Glu-dNH2Pim_ligase"/>
</dbReference>
<dbReference type="NCBIfam" id="NF001126">
    <property type="entry name" value="PRK00139.1-4"/>
    <property type="match status" value="1"/>
</dbReference>
<dbReference type="InterPro" id="IPR004101">
    <property type="entry name" value="Mur_ligase_C"/>
</dbReference>
<feature type="short sequence motif" description="Meso-diaminopimelate recognition motif" evidence="7">
    <location>
        <begin position="410"/>
        <end position="413"/>
    </location>
</feature>
<dbReference type="EMBL" id="JACICC010000001">
    <property type="protein sequence ID" value="MBB3808252.1"/>
    <property type="molecule type" value="Genomic_DNA"/>
</dbReference>
<feature type="domain" description="Mur ligase N-terminal catalytic" evidence="9">
    <location>
        <begin position="27"/>
        <end position="102"/>
    </location>
</feature>
<feature type="domain" description="Mur ligase C-terminal" evidence="10">
    <location>
        <begin position="337"/>
        <end position="463"/>
    </location>
</feature>
<feature type="binding site" evidence="7">
    <location>
        <position position="465"/>
    </location>
    <ligand>
        <name>meso-2,6-diaminopimelate</name>
        <dbReference type="ChEBI" id="CHEBI:57791"/>
    </ligand>
</feature>
<dbReference type="GO" id="GO:0008360">
    <property type="term" value="P:regulation of cell shape"/>
    <property type="evidence" value="ECO:0007669"/>
    <property type="project" value="UniProtKB-KW"/>
</dbReference>
<evidence type="ECO:0000256" key="2">
    <source>
        <dbReference type="ARBA" id="ARBA00022618"/>
    </source>
</evidence>
<dbReference type="PANTHER" id="PTHR23135:SF4">
    <property type="entry name" value="UDP-N-ACETYLMURAMOYL-L-ALANYL-D-GLUTAMATE--2,6-DIAMINOPIMELATE LIGASE MURE HOMOLOG, CHLOROPLASTIC"/>
    <property type="match status" value="1"/>
</dbReference>
<comment type="function">
    <text evidence="7">Catalyzes the addition of meso-diaminopimelic acid to the nucleotide precursor UDP-N-acetylmuramoyl-L-alanyl-D-glutamate (UMAG) in the biosynthesis of bacterial cell-wall peptidoglycan.</text>
</comment>
<organism evidence="12 13">
    <name type="scientific">Pseudochelatococcus contaminans</name>
    <dbReference type="NCBI Taxonomy" id="1538103"/>
    <lineage>
        <taxon>Bacteria</taxon>
        <taxon>Pseudomonadati</taxon>
        <taxon>Pseudomonadota</taxon>
        <taxon>Alphaproteobacteria</taxon>
        <taxon>Hyphomicrobiales</taxon>
        <taxon>Chelatococcaceae</taxon>
        <taxon>Pseudochelatococcus</taxon>
    </lineage>
</organism>
<evidence type="ECO:0000259" key="9">
    <source>
        <dbReference type="Pfam" id="PF01225"/>
    </source>
</evidence>
<dbReference type="Gene3D" id="3.40.1190.10">
    <property type="entry name" value="Mur-like, catalytic domain"/>
    <property type="match status" value="1"/>
</dbReference>
<evidence type="ECO:0000259" key="10">
    <source>
        <dbReference type="Pfam" id="PF02875"/>
    </source>
</evidence>
<dbReference type="AlphaFoldDB" id="A0A7W6EFC1"/>
<feature type="binding site" evidence="7">
    <location>
        <position position="189"/>
    </location>
    <ligand>
        <name>UDP-N-acetyl-alpha-D-muramoyl-L-alanyl-D-glutamate</name>
        <dbReference type="ChEBI" id="CHEBI:83900"/>
    </ligand>
</feature>
<keyword evidence="7 12" id="KW-0436">Ligase</keyword>
<feature type="binding site" evidence="7">
    <location>
        <position position="183"/>
    </location>
    <ligand>
        <name>UDP-N-acetyl-alpha-D-muramoyl-L-alanyl-D-glutamate</name>
        <dbReference type="ChEBI" id="CHEBI:83900"/>
    </ligand>
</feature>
<dbReference type="UniPathway" id="UPA00219"/>
<dbReference type="GO" id="GO:0005737">
    <property type="term" value="C:cytoplasm"/>
    <property type="evidence" value="ECO:0007669"/>
    <property type="project" value="UniProtKB-SubCell"/>
</dbReference>
<dbReference type="HAMAP" id="MF_00208">
    <property type="entry name" value="MurE"/>
    <property type="match status" value="1"/>
</dbReference>
<dbReference type="InterPro" id="IPR000713">
    <property type="entry name" value="Mur_ligase_N"/>
</dbReference>
<evidence type="ECO:0000313" key="12">
    <source>
        <dbReference type="EMBL" id="MBB3808252.1"/>
    </source>
</evidence>
<keyword evidence="7" id="KW-0963">Cytoplasm</keyword>
<comment type="subcellular location">
    <subcellularLocation>
        <location evidence="7 8">Cytoplasm</location>
    </subcellularLocation>
</comment>
<reference evidence="12 13" key="1">
    <citation type="submission" date="2020-08" db="EMBL/GenBank/DDBJ databases">
        <title>Genomic Encyclopedia of Type Strains, Phase IV (KMG-IV): sequencing the most valuable type-strain genomes for metagenomic binning, comparative biology and taxonomic classification.</title>
        <authorList>
            <person name="Goeker M."/>
        </authorList>
    </citation>
    <scope>NUCLEOTIDE SEQUENCE [LARGE SCALE GENOMIC DNA]</scope>
    <source>
        <strain evidence="12 13">DSM 28760</strain>
    </source>
</reference>
<comment type="pathway">
    <text evidence="7 8">Cell wall biogenesis; peptidoglycan biosynthesis.</text>
</comment>
<keyword evidence="5 7" id="KW-0131">Cell cycle</keyword>